<reference evidence="2" key="1">
    <citation type="journal article" date="2012" name="Science">
        <title>Fermentation, hydrogen, and sulfur metabolism in multiple uncultivated bacterial phyla.</title>
        <authorList>
            <person name="Wrighton K.C."/>
            <person name="Thomas B.C."/>
            <person name="Sharon I."/>
            <person name="Miller C.S."/>
            <person name="Castelle C.J."/>
            <person name="VerBerkmoes N.C."/>
            <person name="Wilkins M.J."/>
            <person name="Hettich R.L."/>
            <person name="Lipton M.S."/>
            <person name="Williams K.H."/>
            <person name="Long P.E."/>
            <person name="Banfield J.F."/>
        </authorList>
    </citation>
    <scope>NUCLEOTIDE SEQUENCE [LARGE SCALE GENOMIC DNA]</scope>
</reference>
<evidence type="ECO:0000313" key="2">
    <source>
        <dbReference type="EMBL" id="EKD65931.1"/>
    </source>
</evidence>
<dbReference type="SUPFAM" id="SSF88874">
    <property type="entry name" value="Receptor-binding domain of short tail fibre protein gp12"/>
    <property type="match status" value="1"/>
</dbReference>
<keyword evidence="1" id="KW-0812">Transmembrane</keyword>
<keyword evidence="1" id="KW-0472">Membrane</keyword>
<name>K2AW44_9BACT</name>
<sequence>MIVLLKQIIKKLWNWIIIWIWIILSIWIFFIAYASFTSMTPVWNGSPLTSSAWNLMVSNLDDLNWRLNTLNTTVSGLSATPTGAVMAFNLASCPTGWTALASAAWRVIVGKSAETEFDTLGETWWAKTHTLTIAEMPSHSHTVGRGTSTSAFTNVFYGTQTAWGTAPTSSTGDWWAHNNLQPYLTLLYCQKN</sequence>
<dbReference type="EMBL" id="AMFJ01021660">
    <property type="protein sequence ID" value="EKD65931.1"/>
    <property type="molecule type" value="Genomic_DNA"/>
</dbReference>
<dbReference type="AlphaFoldDB" id="K2AW44"/>
<evidence type="ECO:0000256" key="1">
    <source>
        <dbReference type="SAM" id="Phobius"/>
    </source>
</evidence>
<gene>
    <name evidence="2" type="ORF">ACD_49C00074G0008</name>
</gene>
<comment type="caution">
    <text evidence="2">The sequence shown here is derived from an EMBL/GenBank/DDBJ whole genome shotgun (WGS) entry which is preliminary data.</text>
</comment>
<proteinExistence type="predicted"/>
<feature type="transmembrane region" description="Helical" evidence="1">
    <location>
        <begin position="12"/>
        <end position="36"/>
    </location>
</feature>
<accession>K2AW44</accession>
<keyword evidence="1" id="KW-1133">Transmembrane helix</keyword>
<organism evidence="2">
    <name type="scientific">uncultured bacterium</name>
    <name type="common">gcode 4</name>
    <dbReference type="NCBI Taxonomy" id="1234023"/>
    <lineage>
        <taxon>Bacteria</taxon>
        <taxon>environmental samples</taxon>
    </lineage>
</organism>
<protein>
    <submittedName>
        <fullName evidence="2">Uncharacterized protein</fullName>
    </submittedName>
</protein>